<dbReference type="PANTHER" id="PTHR11647:SF1">
    <property type="entry name" value="COLLAPSIN RESPONSE MEDIATOR PROTEIN"/>
    <property type="match status" value="1"/>
</dbReference>
<dbReference type="GO" id="GO:0016812">
    <property type="term" value="F:hydrolase activity, acting on carbon-nitrogen (but not peptide) bonds, in cyclic amides"/>
    <property type="evidence" value="ECO:0007669"/>
    <property type="project" value="TreeGrafter"/>
</dbReference>
<name>A0A1I0F5V5_9FIRM</name>
<organism evidence="2 3">
    <name type="scientific">Natronincola peptidivorans</name>
    <dbReference type="NCBI Taxonomy" id="426128"/>
    <lineage>
        <taxon>Bacteria</taxon>
        <taxon>Bacillati</taxon>
        <taxon>Bacillota</taxon>
        <taxon>Clostridia</taxon>
        <taxon>Peptostreptococcales</taxon>
        <taxon>Natronincolaceae</taxon>
        <taxon>Natronincola</taxon>
    </lineage>
</organism>
<dbReference type="InterPro" id="IPR013108">
    <property type="entry name" value="Amidohydro_3"/>
</dbReference>
<keyword evidence="3" id="KW-1185">Reference proteome</keyword>
<proteinExistence type="predicted"/>
<accession>A0A1I0F5V5</accession>
<dbReference type="InterPro" id="IPR032466">
    <property type="entry name" value="Metal_Hydrolase"/>
</dbReference>
<protein>
    <submittedName>
        <fullName evidence="2">N-acyl-D-amino-acid deacylase</fullName>
    </submittedName>
</protein>
<sequence length="459" mass="51010">MMYDLKIRNAKILELDSNQETICNIGIKDGAISCIGYCPESSREEIDAKGSIVSPGFIDIHMHEETLKSYKISSPYDISHSMLLMGVTTCVAGNCGINKQSLEDFVEFINHNGAPTNYMSFVGHNYLRNVVGNINPYNKSSAIQIDDMKRLVIKAVEGGALGVSFGLEYSPGTDLEEVFQLCSAVDDRNMLLSAHYRKDARYAVQSLNELIQISTATNFPMQISHIGSCCAYGMMQECLDIIKQAIDHGIDLSIDCYPYDAFGTYIGSAVFDEGCFELWNKSYDSILLTEGEYRGIRCDKDLFYQMRSEYPEIEVITFVMNEDEVIQAIQSPLVMVASDGFFKNGQGHPRGAGTFPRVLGRYVRENQYLTLVDALKKMTSMPAKRLGLSNKGEVTEGFDADLVIFNPDTINDLATFEEPKTPPVGIDYVIVNGEIAVQKGVILNDRLGRYIPANLSSRS</sequence>
<gene>
    <name evidence="2" type="ORF">SAMN05660297_02666</name>
</gene>
<dbReference type="Proteomes" id="UP000199568">
    <property type="component" value="Unassembled WGS sequence"/>
</dbReference>
<evidence type="ECO:0000259" key="1">
    <source>
        <dbReference type="Pfam" id="PF07969"/>
    </source>
</evidence>
<evidence type="ECO:0000313" key="2">
    <source>
        <dbReference type="EMBL" id="SET52456.1"/>
    </source>
</evidence>
<dbReference type="Gene3D" id="3.20.20.140">
    <property type="entry name" value="Metal-dependent hydrolases"/>
    <property type="match status" value="2"/>
</dbReference>
<dbReference type="AlphaFoldDB" id="A0A1I0F5V5"/>
<dbReference type="SUPFAM" id="SSF51338">
    <property type="entry name" value="Composite domain of metallo-dependent hydrolases"/>
    <property type="match status" value="1"/>
</dbReference>
<dbReference type="InterPro" id="IPR011059">
    <property type="entry name" value="Metal-dep_hydrolase_composite"/>
</dbReference>
<dbReference type="InterPro" id="IPR050378">
    <property type="entry name" value="Metallo-dep_Hydrolases_sf"/>
</dbReference>
<dbReference type="EMBL" id="FOHU01000013">
    <property type="protein sequence ID" value="SET52456.1"/>
    <property type="molecule type" value="Genomic_DNA"/>
</dbReference>
<dbReference type="STRING" id="426128.SAMN05660297_02666"/>
<dbReference type="Pfam" id="PF07969">
    <property type="entry name" value="Amidohydro_3"/>
    <property type="match status" value="1"/>
</dbReference>
<dbReference type="SUPFAM" id="SSF51556">
    <property type="entry name" value="Metallo-dependent hydrolases"/>
    <property type="match status" value="1"/>
</dbReference>
<evidence type="ECO:0000313" key="3">
    <source>
        <dbReference type="Proteomes" id="UP000199568"/>
    </source>
</evidence>
<dbReference type="GO" id="GO:0005829">
    <property type="term" value="C:cytosol"/>
    <property type="evidence" value="ECO:0007669"/>
    <property type="project" value="TreeGrafter"/>
</dbReference>
<dbReference type="PANTHER" id="PTHR11647">
    <property type="entry name" value="HYDRANTOINASE/DIHYDROPYRIMIDINASE FAMILY MEMBER"/>
    <property type="match status" value="1"/>
</dbReference>
<reference evidence="2 3" key="1">
    <citation type="submission" date="2016-10" db="EMBL/GenBank/DDBJ databases">
        <authorList>
            <person name="de Groot N.N."/>
        </authorList>
    </citation>
    <scope>NUCLEOTIDE SEQUENCE [LARGE SCALE GENOMIC DNA]</scope>
    <source>
        <strain evidence="2 3">DSM 18979</strain>
    </source>
</reference>
<feature type="domain" description="Amidohydrolase 3" evidence="1">
    <location>
        <begin position="351"/>
        <end position="436"/>
    </location>
</feature>